<proteinExistence type="predicted"/>
<dbReference type="PROSITE" id="PS50181">
    <property type="entry name" value="FBOX"/>
    <property type="match status" value="1"/>
</dbReference>
<dbReference type="Pfam" id="PF12937">
    <property type="entry name" value="F-box-like"/>
    <property type="match status" value="1"/>
</dbReference>
<dbReference type="SUPFAM" id="SSF81383">
    <property type="entry name" value="F-box domain"/>
    <property type="match status" value="1"/>
</dbReference>
<reference evidence="2" key="1">
    <citation type="submission" date="2021-07" db="EMBL/GenBank/DDBJ databases">
        <authorList>
            <person name="Branca A.L. A."/>
        </authorList>
    </citation>
    <scope>NUCLEOTIDE SEQUENCE</scope>
</reference>
<evidence type="ECO:0000313" key="2">
    <source>
        <dbReference type="EMBL" id="CAG8131292.1"/>
    </source>
</evidence>
<dbReference type="AlphaFoldDB" id="A0A9W4HUX2"/>
<dbReference type="Proteomes" id="UP001153461">
    <property type="component" value="Unassembled WGS sequence"/>
</dbReference>
<name>A0A9W4HUX2_PENNA</name>
<evidence type="ECO:0000313" key="3">
    <source>
        <dbReference type="Proteomes" id="UP001153461"/>
    </source>
</evidence>
<sequence>MELLPTEILFGIVKCLDNQQIKQLSVVSSRMRDICLPALFHKISIEFSNEGLDLLKSILKSNLNRYIVSFEYVVPMLLNPEIRNYDVFRTELLTPEYYVDICEDYDDVNGREDWDEMEYLSGDHPSYTRVYKTIRRTCAEQQAIIEDGRDSTLISLAFDLLCNLKELVLVFCGNKAPGGLGEGISPGIWYDGTKVL</sequence>
<dbReference type="InterPro" id="IPR036047">
    <property type="entry name" value="F-box-like_dom_sf"/>
</dbReference>
<protein>
    <recommendedName>
        <fullName evidence="1">F-box domain-containing protein</fullName>
    </recommendedName>
</protein>
<dbReference type="EMBL" id="CAJVNV010000250">
    <property type="protein sequence ID" value="CAG8131292.1"/>
    <property type="molecule type" value="Genomic_DNA"/>
</dbReference>
<gene>
    <name evidence="2" type="ORF">PNAL_LOCUS5551</name>
</gene>
<evidence type="ECO:0000259" key="1">
    <source>
        <dbReference type="PROSITE" id="PS50181"/>
    </source>
</evidence>
<feature type="domain" description="F-box" evidence="1">
    <location>
        <begin position="1"/>
        <end position="43"/>
    </location>
</feature>
<dbReference type="OrthoDB" id="5420724at2759"/>
<comment type="caution">
    <text evidence="2">The sequence shown here is derived from an EMBL/GenBank/DDBJ whole genome shotgun (WGS) entry which is preliminary data.</text>
</comment>
<accession>A0A9W4HUX2</accession>
<organism evidence="2 3">
    <name type="scientific">Penicillium nalgiovense</name>
    <dbReference type="NCBI Taxonomy" id="60175"/>
    <lineage>
        <taxon>Eukaryota</taxon>
        <taxon>Fungi</taxon>
        <taxon>Dikarya</taxon>
        <taxon>Ascomycota</taxon>
        <taxon>Pezizomycotina</taxon>
        <taxon>Eurotiomycetes</taxon>
        <taxon>Eurotiomycetidae</taxon>
        <taxon>Eurotiales</taxon>
        <taxon>Aspergillaceae</taxon>
        <taxon>Penicillium</taxon>
    </lineage>
</organism>
<dbReference type="InterPro" id="IPR001810">
    <property type="entry name" value="F-box_dom"/>
</dbReference>